<dbReference type="GO" id="GO:0005794">
    <property type="term" value="C:Golgi apparatus"/>
    <property type="evidence" value="ECO:0007669"/>
    <property type="project" value="UniProtKB-SubCell"/>
</dbReference>
<evidence type="ECO:0000256" key="3">
    <source>
        <dbReference type="ARBA" id="ARBA00023034"/>
    </source>
</evidence>
<evidence type="ECO:0000256" key="2">
    <source>
        <dbReference type="ARBA" id="ARBA00006662"/>
    </source>
</evidence>
<evidence type="ECO:0000256" key="5">
    <source>
        <dbReference type="SAM" id="Coils"/>
    </source>
</evidence>
<evidence type="ECO:0000256" key="1">
    <source>
        <dbReference type="ARBA" id="ARBA00004555"/>
    </source>
</evidence>
<keyword evidence="8" id="KW-1185">Reference proteome</keyword>
<protein>
    <recommendedName>
        <fullName evidence="9">G kinase-anchoring protein 1</fullName>
    </recommendedName>
</protein>
<keyword evidence="3" id="KW-0333">Golgi apparatus</keyword>
<feature type="coiled-coil region" evidence="5">
    <location>
        <begin position="245"/>
        <end position="343"/>
    </location>
</feature>
<dbReference type="InterPro" id="IPR026109">
    <property type="entry name" value="GKAP1"/>
</dbReference>
<evidence type="ECO:0000313" key="8">
    <source>
        <dbReference type="Proteomes" id="UP001497497"/>
    </source>
</evidence>
<dbReference type="PANTHER" id="PTHR14899">
    <property type="entry name" value="G KINASE ANCHORING PROTEIN 1"/>
    <property type="match status" value="1"/>
</dbReference>
<dbReference type="PRINTS" id="PR02083">
    <property type="entry name" value="GKINASEAP1"/>
</dbReference>
<evidence type="ECO:0008006" key="9">
    <source>
        <dbReference type="Google" id="ProtNLM"/>
    </source>
</evidence>
<feature type="compositionally biased region" description="Polar residues" evidence="6">
    <location>
        <begin position="42"/>
        <end position="52"/>
    </location>
</feature>
<feature type="compositionally biased region" description="Basic and acidic residues" evidence="6">
    <location>
        <begin position="129"/>
        <end position="145"/>
    </location>
</feature>
<dbReference type="EMBL" id="CAXITT010000827">
    <property type="protein sequence ID" value="CAL1546542.1"/>
    <property type="molecule type" value="Genomic_DNA"/>
</dbReference>
<gene>
    <name evidence="7" type="ORF">GSLYS_00019919001</name>
</gene>
<reference evidence="7 8" key="1">
    <citation type="submission" date="2024-04" db="EMBL/GenBank/DDBJ databases">
        <authorList>
            <consortium name="Genoscope - CEA"/>
            <person name="William W."/>
        </authorList>
    </citation>
    <scope>NUCLEOTIDE SEQUENCE [LARGE SCALE GENOMIC DNA]</scope>
</reference>
<organism evidence="7 8">
    <name type="scientific">Lymnaea stagnalis</name>
    <name type="common">Great pond snail</name>
    <name type="synonym">Helix stagnalis</name>
    <dbReference type="NCBI Taxonomy" id="6523"/>
    <lineage>
        <taxon>Eukaryota</taxon>
        <taxon>Metazoa</taxon>
        <taxon>Spiralia</taxon>
        <taxon>Lophotrochozoa</taxon>
        <taxon>Mollusca</taxon>
        <taxon>Gastropoda</taxon>
        <taxon>Heterobranchia</taxon>
        <taxon>Euthyneura</taxon>
        <taxon>Panpulmonata</taxon>
        <taxon>Hygrophila</taxon>
        <taxon>Lymnaeoidea</taxon>
        <taxon>Lymnaeidae</taxon>
        <taxon>Lymnaea</taxon>
    </lineage>
</organism>
<feature type="non-terminal residue" evidence="7">
    <location>
        <position position="1"/>
    </location>
</feature>
<dbReference type="GO" id="GO:0007165">
    <property type="term" value="P:signal transduction"/>
    <property type="evidence" value="ECO:0007669"/>
    <property type="project" value="InterPro"/>
</dbReference>
<evidence type="ECO:0000256" key="6">
    <source>
        <dbReference type="SAM" id="MobiDB-lite"/>
    </source>
</evidence>
<feature type="compositionally biased region" description="Polar residues" evidence="6">
    <location>
        <begin position="198"/>
        <end position="210"/>
    </location>
</feature>
<accession>A0AAV2IHN3</accession>
<sequence>PLRHVCFVAYKMANRQGISVSSSRFAVLKIEDDEDEKKAPSKTASKPNSSVTGAKKKNKKKKDNKESEQLKNLAFGKSGGKQQQQRNGVGDGGDERKAWDQWKEHDHELVEEQFKDDLEVALLQSRLEAERKQQEEKKLKERIEAGLELPTTREGRKKKKQKDKPHAMSLEQFKQLPPEKPVASDSEDEVNGKISETPPIQTRVPATQQDPKFFNSVEDDAEQILRQEKMQEHYRKQYASDSVIVAKLKNDLEKKDQQLLEKQKQIESMEAELKQVKKRNKQLCVILAQGEMKDKAQVLIQVDELTVVKDELTEQVTSLTGELEKEKSKNHALKAEVDKLKVS</sequence>
<comment type="caution">
    <text evidence="7">The sequence shown here is derived from an EMBL/GenBank/DDBJ whole genome shotgun (WGS) entry which is preliminary data.</text>
</comment>
<dbReference type="PANTHER" id="PTHR14899:SF0">
    <property type="entry name" value="G KINASE-ANCHORING PROTEIN 1"/>
    <property type="match status" value="1"/>
</dbReference>
<proteinExistence type="inferred from homology"/>
<name>A0AAV2IHN3_LYMST</name>
<feature type="non-terminal residue" evidence="7">
    <location>
        <position position="343"/>
    </location>
</feature>
<dbReference type="AlphaFoldDB" id="A0AAV2IHN3"/>
<feature type="compositionally biased region" description="Basic and acidic residues" evidence="6">
    <location>
        <begin position="93"/>
        <end position="104"/>
    </location>
</feature>
<comment type="subcellular location">
    <subcellularLocation>
        <location evidence="1">Golgi apparatus</location>
    </subcellularLocation>
</comment>
<evidence type="ECO:0000256" key="4">
    <source>
        <dbReference type="ARBA" id="ARBA00023054"/>
    </source>
</evidence>
<dbReference type="Proteomes" id="UP001497497">
    <property type="component" value="Unassembled WGS sequence"/>
</dbReference>
<evidence type="ECO:0000313" key="7">
    <source>
        <dbReference type="EMBL" id="CAL1546542.1"/>
    </source>
</evidence>
<comment type="similarity">
    <text evidence="2">Belongs to the GKAP1 family.</text>
</comment>
<feature type="region of interest" description="Disordered" evidence="6">
    <location>
        <begin position="31"/>
        <end position="104"/>
    </location>
</feature>
<keyword evidence="4 5" id="KW-0175">Coiled coil</keyword>
<feature type="region of interest" description="Disordered" evidence="6">
    <location>
        <begin position="129"/>
        <end position="214"/>
    </location>
</feature>